<dbReference type="HOGENOM" id="CLU_111671_2_0_11"/>
<dbReference type="RefSeq" id="WP_012786795.1">
    <property type="nucleotide sequence ID" value="NC_013131.1"/>
</dbReference>
<dbReference type="InterPro" id="IPR021607">
    <property type="entry name" value="DUF3224"/>
</dbReference>
<keyword evidence="2" id="KW-1185">Reference proteome</keyword>
<dbReference type="AlphaFoldDB" id="C7PXP9"/>
<sequence length="132" mass="13739">MTTQGTGTYQVTGWDEKPYDEQEGAVKITMASIDNSFTGVIEGAGHVRTVMVYPADDAANFTGLQRVTGTVGGRKGSFVLQAVGSWTDGVARADWHVVPGSATGELAGLSGTGGYVSGENGACDYTLDYDFS</sequence>
<accession>C7PXP9</accession>
<dbReference type="SUPFAM" id="SSF159238">
    <property type="entry name" value="SO1590-like"/>
    <property type="match status" value="1"/>
</dbReference>
<protein>
    <recommendedName>
        <fullName evidence="3">DUF3224 domain-containing protein</fullName>
    </recommendedName>
</protein>
<evidence type="ECO:0000313" key="1">
    <source>
        <dbReference type="EMBL" id="ACU71502.1"/>
    </source>
</evidence>
<dbReference type="InParanoid" id="C7PXP9"/>
<reference evidence="1 2" key="1">
    <citation type="journal article" date="2009" name="Stand. Genomic Sci.">
        <title>Complete genome sequence of Catenulispora acidiphila type strain (ID 139908).</title>
        <authorList>
            <person name="Copeland A."/>
            <person name="Lapidus A."/>
            <person name="Glavina Del Rio T."/>
            <person name="Nolan M."/>
            <person name="Lucas S."/>
            <person name="Chen F."/>
            <person name="Tice H."/>
            <person name="Cheng J.F."/>
            <person name="Bruce D."/>
            <person name="Goodwin L."/>
            <person name="Pitluck S."/>
            <person name="Mikhailova N."/>
            <person name="Pati A."/>
            <person name="Ivanova N."/>
            <person name="Mavromatis K."/>
            <person name="Chen A."/>
            <person name="Palaniappan K."/>
            <person name="Chain P."/>
            <person name="Land M."/>
            <person name="Hauser L."/>
            <person name="Chang Y.J."/>
            <person name="Jeffries C.D."/>
            <person name="Chertkov O."/>
            <person name="Brettin T."/>
            <person name="Detter J.C."/>
            <person name="Han C."/>
            <person name="Ali Z."/>
            <person name="Tindall B.J."/>
            <person name="Goker M."/>
            <person name="Bristow J."/>
            <person name="Eisen J.A."/>
            <person name="Markowitz V."/>
            <person name="Hugenholtz P."/>
            <person name="Kyrpides N.C."/>
            <person name="Klenk H.P."/>
        </authorList>
    </citation>
    <scope>NUCLEOTIDE SEQUENCE [LARGE SCALE GENOMIC DNA]</scope>
    <source>
        <strain evidence="2">DSM 44928 / JCM 14897 / NBRC 102108 / NRRL B-24433 / ID139908</strain>
    </source>
</reference>
<evidence type="ECO:0008006" key="3">
    <source>
        <dbReference type="Google" id="ProtNLM"/>
    </source>
</evidence>
<dbReference type="EMBL" id="CP001700">
    <property type="protein sequence ID" value="ACU71502.1"/>
    <property type="molecule type" value="Genomic_DNA"/>
</dbReference>
<dbReference type="KEGG" id="cai:Caci_2584"/>
<dbReference type="Gene3D" id="2.40.350.10">
    <property type="entry name" value="SO1590-like"/>
    <property type="match status" value="1"/>
</dbReference>
<dbReference type="Pfam" id="PF11528">
    <property type="entry name" value="DUF3224"/>
    <property type="match status" value="1"/>
</dbReference>
<dbReference type="InterPro" id="IPR023159">
    <property type="entry name" value="SO1590-like_sf"/>
</dbReference>
<organism evidence="1 2">
    <name type="scientific">Catenulispora acidiphila (strain DSM 44928 / JCM 14897 / NBRC 102108 / NRRL B-24433 / ID139908)</name>
    <dbReference type="NCBI Taxonomy" id="479433"/>
    <lineage>
        <taxon>Bacteria</taxon>
        <taxon>Bacillati</taxon>
        <taxon>Actinomycetota</taxon>
        <taxon>Actinomycetes</taxon>
        <taxon>Catenulisporales</taxon>
        <taxon>Catenulisporaceae</taxon>
        <taxon>Catenulispora</taxon>
    </lineage>
</organism>
<dbReference type="eggNOG" id="ENOG50331JQ">
    <property type="taxonomic scope" value="Bacteria"/>
</dbReference>
<dbReference type="STRING" id="479433.Caci_2584"/>
<gene>
    <name evidence="1" type="ordered locus">Caci_2584</name>
</gene>
<proteinExistence type="predicted"/>
<dbReference type="Proteomes" id="UP000000851">
    <property type="component" value="Chromosome"/>
</dbReference>
<evidence type="ECO:0000313" key="2">
    <source>
        <dbReference type="Proteomes" id="UP000000851"/>
    </source>
</evidence>
<dbReference type="OrthoDB" id="882224at2"/>
<name>C7PXP9_CATAD</name>